<feature type="region of interest" description="Disordered" evidence="2">
    <location>
        <begin position="1019"/>
        <end position="1146"/>
    </location>
</feature>
<proteinExistence type="predicted"/>
<feature type="compositionally biased region" description="Basic and acidic residues" evidence="2">
    <location>
        <begin position="238"/>
        <end position="252"/>
    </location>
</feature>
<feature type="region of interest" description="Disordered" evidence="2">
    <location>
        <begin position="1473"/>
        <end position="1498"/>
    </location>
</feature>
<feature type="region of interest" description="Disordered" evidence="2">
    <location>
        <begin position="166"/>
        <end position="215"/>
    </location>
</feature>
<feature type="compositionally biased region" description="Low complexity" evidence="2">
    <location>
        <begin position="383"/>
        <end position="398"/>
    </location>
</feature>
<dbReference type="OrthoDB" id="6344460at2759"/>
<organism evidence="4 5">
    <name type="scientific">Frankliniella occidentalis</name>
    <name type="common">Western flower thrips</name>
    <name type="synonym">Euthrips occidentalis</name>
    <dbReference type="NCBI Taxonomy" id="133901"/>
    <lineage>
        <taxon>Eukaryota</taxon>
        <taxon>Metazoa</taxon>
        <taxon>Ecdysozoa</taxon>
        <taxon>Arthropoda</taxon>
        <taxon>Hexapoda</taxon>
        <taxon>Insecta</taxon>
        <taxon>Pterygota</taxon>
        <taxon>Neoptera</taxon>
        <taxon>Paraneoptera</taxon>
        <taxon>Thysanoptera</taxon>
        <taxon>Terebrantia</taxon>
        <taxon>Thripoidea</taxon>
        <taxon>Thripidae</taxon>
        <taxon>Frankliniella</taxon>
    </lineage>
</organism>
<feature type="region of interest" description="Disordered" evidence="2">
    <location>
        <begin position="537"/>
        <end position="560"/>
    </location>
</feature>
<feature type="compositionally biased region" description="Low complexity" evidence="2">
    <location>
        <begin position="537"/>
        <end position="548"/>
    </location>
</feature>
<feature type="region of interest" description="Disordered" evidence="2">
    <location>
        <begin position="706"/>
        <end position="801"/>
    </location>
</feature>
<dbReference type="PANTHER" id="PTHR21715:SF0">
    <property type="entry name" value="RH04127P"/>
    <property type="match status" value="1"/>
</dbReference>
<feature type="compositionally biased region" description="Low complexity" evidence="2">
    <location>
        <begin position="1105"/>
        <end position="1124"/>
    </location>
</feature>
<dbReference type="PANTHER" id="PTHR21715">
    <property type="entry name" value="RH04127P"/>
    <property type="match status" value="1"/>
</dbReference>
<feature type="compositionally biased region" description="Polar residues" evidence="2">
    <location>
        <begin position="134"/>
        <end position="150"/>
    </location>
</feature>
<dbReference type="SMART" id="SM00456">
    <property type="entry name" value="WW"/>
    <property type="match status" value="1"/>
</dbReference>
<evidence type="ECO:0000256" key="2">
    <source>
        <dbReference type="SAM" id="MobiDB-lite"/>
    </source>
</evidence>
<feature type="domain" description="WW" evidence="3">
    <location>
        <begin position="54"/>
        <end position="88"/>
    </location>
</feature>
<feature type="region of interest" description="Disordered" evidence="2">
    <location>
        <begin position="452"/>
        <end position="473"/>
    </location>
</feature>
<dbReference type="Gene3D" id="3.30.1470.10">
    <property type="entry name" value="Photosystem I PsaD, reaction center subunit II"/>
    <property type="match status" value="1"/>
</dbReference>
<dbReference type="SUPFAM" id="SSF51045">
    <property type="entry name" value="WW domain"/>
    <property type="match status" value="1"/>
</dbReference>
<evidence type="ECO:0000313" key="4">
    <source>
        <dbReference type="Proteomes" id="UP000504606"/>
    </source>
</evidence>
<dbReference type="CDD" id="cd00201">
    <property type="entry name" value="WW"/>
    <property type="match status" value="1"/>
</dbReference>
<keyword evidence="1" id="KW-0175">Coiled coil</keyword>
<feature type="compositionally biased region" description="Basic and acidic residues" evidence="2">
    <location>
        <begin position="733"/>
        <end position="742"/>
    </location>
</feature>
<dbReference type="PROSITE" id="PS50020">
    <property type="entry name" value="WW_DOMAIN_2"/>
    <property type="match status" value="1"/>
</dbReference>
<feature type="region of interest" description="Disordered" evidence="2">
    <location>
        <begin position="126"/>
        <end position="151"/>
    </location>
</feature>
<reference evidence="5" key="1">
    <citation type="submission" date="2025-08" db="UniProtKB">
        <authorList>
            <consortium name="RefSeq"/>
        </authorList>
    </citation>
    <scope>IDENTIFICATION</scope>
    <source>
        <tissue evidence="5">Whole organism</tissue>
    </source>
</reference>
<dbReference type="KEGG" id="foc:113210821"/>
<evidence type="ECO:0000256" key="1">
    <source>
        <dbReference type="SAM" id="Coils"/>
    </source>
</evidence>
<feature type="coiled-coil region" evidence="1">
    <location>
        <begin position="1254"/>
        <end position="1309"/>
    </location>
</feature>
<sequence length="1534" mass="173908">MSGPSSPKSLVCEEVFDERSQPSIDEVREFAVRIGIDPDAEAHLLPLAREGLLKPLPKNWKPVYDSKSKHYYYFNFKTNQTSWEHPLDNKFREIVKKSRSESISSAGEEDSKTSIKEELKSFEEAGTSAVFEPDNSSSIRDSQMDFSSGTPVLKSALSPLRSFRKEDQENLSLRKGRSKPFSAKTDQLKPIFTPKPLFSQNSNESPKSSDKALQKSSKAIWDDLSSYLDDNDDGDNGDQLKGHAGDKSRGDGKYMSSFDYNLHTQDKNLESPVSSIIGRFTVDRVKKIDIDSQTKRLDSDGAEGDRRSSDRFLKSGYVQPEFTLSGGGSIFLKSNKKKTETSNPSKLTSSQDVKSDSFSDINLKSLDSNSKEPLIRSIKSSMRSLTASPTASTSSTRSILRTPLTEKRLWDVDPQHMSASEKALWKQQELEEEKKSVRFNLDKELNISFKLSDSDSDTSSERDHVDEDIEWNSNASDDLAMELKQLQKVNTYKTEKISQKESHMSPLEEWAKETWFSRKPPFTDKTDGDLRSSLTSALNSASLSGNESPRGRQSPITDSTFKKGASQENMFHESGQSITNTSWQHTEDPPILQEQVVFKEGERKESHPLNSLDTKLSQSITSHDDFNLSGIDNLLINSALRDSSSLFPHEPNEPTESEISLSASITNKLRGLTSKEVLSPENTISRDMKAREQAFRDWNVKLSDGEMYRPPLSRQQSQQQLQQIKQQIQEPVRAGERDRALREWNVTDSIKDSRPTQRTSESVGEISLPPSENLEEEKSIQNSIGSESEQSKNLAFPGSSQKSVSECIDLQPASSDFENKLEQAIEKLKVNYDNSLKEKESELKDKFEKDHQEIVRVYQEKLKKKVEEESKANELKFKELMFQIERESDIRLKQMKEQLEHRQNCASQKILEQHQQALAAQEVENQAAMLRFREQHSAEMKTLREQFQREEEQVRREQQERIVSLREDRDGKRSRDITDHLRSIEKLRCEKRLVEDKYRTLKEKYIKLKGEIKANLEKNKEQKAKESQQIDDKPKQSQAVTVETEASTSQQQSDRSSETESRPKTMSAGSSGTSNSLGFQKFQSQSQPQEQLSQVLDPPSPAPSSGPSGLIKNNNNDVNEPNVPFLGRSFSNPPFQEKNLNPNRNGIDPSQSLWCNFAHFKATERNGNMPSESYLHRNSQDLKVKPNEFSPLEALRHQLKTLDELEEQFPVSSVTDAYLRYPFSDQGCKELESAELEFFRHRIHLERDMIRQAKNSLQSQQSEYRSRINNFQKRQSASSTSPNTTLNHMAKEEQELSDMEAKIRRTQNILGEKMIHLRQLENSLNRITAPSLRAEINGRRVNDVPEPRYADQTKIKQHRRWDWKNGGNVLGVEEVSDEMSSDSGGSSGFSSIEYTSDGTLGSLLSHKGSGQRFKRTSDNTADINMSLHNLNAEISEIWNVLCRQRAAAGLGPPPLLSAQPSTWVNPTSQHLTTNLSSSRAGSPSTVQSVPKVTSDKNSSLIERTNNLRQWLHKAKMSATLPAPAPTVDRNEVSF</sequence>
<feature type="compositionally biased region" description="Polar residues" evidence="2">
    <location>
        <begin position="1129"/>
        <end position="1146"/>
    </location>
</feature>
<gene>
    <name evidence="5" type="primary">LOC113210821</name>
</gene>
<dbReference type="PROSITE" id="PS01159">
    <property type="entry name" value="WW_DOMAIN_1"/>
    <property type="match status" value="1"/>
</dbReference>
<dbReference type="InterPro" id="IPR001202">
    <property type="entry name" value="WW_dom"/>
</dbReference>
<protein>
    <submittedName>
        <fullName evidence="5">Centrosomal protein of 164 kDa</fullName>
    </submittedName>
</protein>
<dbReference type="CTD" id="22897"/>
<dbReference type="InterPro" id="IPR036020">
    <property type="entry name" value="WW_dom_sf"/>
</dbReference>
<feature type="compositionally biased region" description="Polar residues" evidence="2">
    <location>
        <begin position="1067"/>
        <end position="1078"/>
    </location>
</feature>
<name>A0A6J1SU14_FRAOC</name>
<feature type="compositionally biased region" description="Polar residues" evidence="2">
    <location>
        <begin position="341"/>
        <end position="354"/>
    </location>
</feature>
<accession>A0A6J1SU14</accession>
<feature type="region of interest" description="Disordered" evidence="2">
    <location>
        <begin position="380"/>
        <end position="399"/>
    </location>
</feature>
<dbReference type="RefSeq" id="XP_026284769.1">
    <property type="nucleotide sequence ID" value="XM_026428984.2"/>
</dbReference>
<feature type="compositionally biased region" description="Low complexity" evidence="2">
    <location>
        <begin position="709"/>
        <end position="729"/>
    </location>
</feature>
<dbReference type="InterPro" id="IPR053233">
    <property type="entry name" value="ABRA-related"/>
</dbReference>
<feature type="compositionally biased region" description="Basic and acidic residues" evidence="2">
    <location>
        <begin position="1019"/>
        <end position="1035"/>
    </location>
</feature>
<keyword evidence="4" id="KW-1185">Reference proteome</keyword>
<evidence type="ECO:0000313" key="5">
    <source>
        <dbReference type="RefSeq" id="XP_026284769.1"/>
    </source>
</evidence>
<dbReference type="Pfam" id="PF00397">
    <property type="entry name" value="WW"/>
    <property type="match status" value="1"/>
</dbReference>
<feature type="compositionally biased region" description="Low complexity" evidence="2">
    <location>
        <begin position="1080"/>
        <end position="1094"/>
    </location>
</feature>
<feature type="region of interest" description="Disordered" evidence="2">
    <location>
        <begin position="334"/>
        <end position="354"/>
    </location>
</feature>
<feature type="region of interest" description="Disordered" evidence="2">
    <location>
        <begin position="230"/>
        <end position="252"/>
    </location>
</feature>
<dbReference type="Proteomes" id="UP000504606">
    <property type="component" value="Unplaced"/>
</dbReference>
<dbReference type="GeneID" id="113210821"/>
<feature type="compositionally biased region" description="Polar residues" evidence="2">
    <location>
        <begin position="780"/>
        <end position="801"/>
    </location>
</feature>
<feature type="compositionally biased region" description="Polar residues" evidence="2">
    <location>
        <begin position="1036"/>
        <end position="1054"/>
    </location>
</feature>
<evidence type="ECO:0000259" key="3">
    <source>
        <dbReference type="PROSITE" id="PS50020"/>
    </source>
</evidence>